<dbReference type="EMBL" id="JAAVJB010000110">
    <property type="protein sequence ID" value="NJP67432.1"/>
    <property type="molecule type" value="Genomic_DNA"/>
</dbReference>
<gene>
    <name evidence="2" type="ORF">HCJ92_14255</name>
</gene>
<feature type="compositionally biased region" description="Basic and acidic residues" evidence="1">
    <location>
        <begin position="179"/>
        <end position="188"/>
    </location>
</feature>
<dbReference type="Proteomes" id="UP000746503">
    <property type="component" value="Unassembled WGS sequence"/>
</dbReference>
<organism evidence="2 3">
    <name type="scientific">Streptomyces spiramenti</name>
    <dbReference type="NCBI Taxonomy" id="2720606"/>
    <lineage>
        <taxon>Bacteria</taxon>
        <taxon>Bacillati</taxon>
        <taxon>Actinomycetota</taxon>
        <taxon>Actinomycetes</taxon>
        <taxon>Kitasatosporales</taxon>
        <taxon>Streptomycetaceae</taxon>
        <taxon>Streptomyces</taxon>
    </lineage>
</organism>
<feature type="region of interest" description="Disordered" evidence="1">
    <location>
        <begin position="20"/>
        <end position="41"/>
    </location>
</feature>
<evidence type="ECO:0000256" key="1">
    <source>
        <dbReference type="SAM" id="MobiDB-lite"/>
    </source>
</evidence>
<keyword evidence="3" id="KW-1185">Reference proteome</keyword>
<evidence type="ECO:0000313" key="3">
    <source>
        <dbReference type="Proteomes" id="UP000746503"/>
    </source>
</evidence>
<protein>
    <submittedName>
        <fullName evidence="2">Serine/arginine repetitive matrix protein 2</fullName>
    </submittedName>
</protein>
<name>A0ABX1AJY4_9ACTN</name>
<accession>A0ABX1AJY4</accession>
<reference evidence="2 3" key="1">
    <citation type="submission" date="2020-03" db="EMBL/GenBank/DDBJ databases">
        <title>Draft genome of Streptomyces sp. ventii, isolated from the Axial Seamount in the Pacific Ocean, and resequencing of the two type strains Streptomyces lonarensis strain NCL 716 and Streptomyces bohaiensis strain 11A07.</title>
        <authorList>
            <person name="Loughran R.M."/>
            <person name="Pfannmuller K.M."/>
            <person name="Wasson B.J."/>
            <person name="Deadmond M.C."/>
            <person name="Paddock B.E."/>
            <person name="Koyack M.J."/>
            <person name="Gallegos D.A."/>
            <person name="Mitchell E.A."/>
            <person name="Ushijima B."/>
            <person name="Saw J.H."/>
            <person name="Mcphail K.L."/>
            <person name="Videau P."/>
        </authorList>
    </citation>
    <scope>NUCLEOTIDE SEQUENCE [LARGE SCALE GENOMIC DNA]</scope>
    <source>
        <strain evidence="3">5675061</strain>
    </source>
</reference>
<evidence type="ECO:0000313" key="2">
    <source>
        <dbReference type="EMBL" id="NJP67432.1"/>
    </source>
</evidence>
<proteinExistence type="predicted"/>
<feature type="region of interest" description="Disordered" evidence="1">
    <location>
        <begin position="276"/>
        <end position="308"/>
    </location>
</feature>
<feature type="region of interest" description="Disordered" evidence="1">
    <location>
        <begin position="166"/>
        <end position="203"/>
    </location>
</feature>
<sequence>MADFSIDYSALHRAQEQMKSLANTADSGGASGEFKTVGESTPSERRAVFGSTELGTAFNRFYENSAKRAKEAKDGLNELAEIFASVSNVFFEADAQLAGGSGVTSQALGISNWRTSKAQWDAWDAATEEWNDYLDEIGAKEYFDANPDADIGQVCRADSPPEFCETWREDTDAPSPPGDKPDGERPSDEPPTEFSFEDENGLTNVKVELDDDYNIMKETTEVTTTDGQSFTSETVYETSPQYVTKDGITFDARDFTTTTTYADGTTITSEVTIEEDGSGVMVSTDGDGEVTRYTRAGAGPDDKWEEED</sequence>
<comment type="caution">
    <text evidence="2">The sequence shown here is derived from an EMBL/GenBank/DDBJ whole genome shotgun (WGS) entry which is preliminary data.</text>
</comment>